<name>A0A2N8ST61_STUST</name>
<sequence>MSTTVSPYLLDQLETADMLEIDGLHAFAFTLNDALLDQADAAAEAGEPFSSERIVLQIDALDGRSKRRWQFSYNTVMEAQHDAADDSWQLGGEPTHRLRCLGAISAGADDE</sequence>
<feature type="domain" description="DUF5629" evidence="1">
    <location>
        <begin position="8"/>
        <end position="104"/>
    </location>
</feature>
<dbReference type="RefSeq" id="WP_102895639.1">
    <property type="nucleotide sequence ID" value="NZ_JAMOHU010000029.1"/>
</dbReference>
<dbReference type="InterPro" id="IPR041081">
    <property type="entry name" value="DUF5629"/>
</dbReference>
<proteinExistence type="predicted"/>
<dbReference type="Proteomes" id="UP000236023">
    <property type="component" value="Unassembled WGS sequence"/>
</dbReference>
<evidence type="ECO:0000313" key="2">
    <source>
        <dbReference type="EMBL" id="PNG05682.1"/>
    </source>
</evidence>
<reference evidence="2 3" key="1">
    <citation type="submission" date="2018-01" db="EMBL/GenBank/DDBJ databases">
        <title>Denitrification phenotypes of diverse strains of Pseudomonas stutzeri.</title>
        <authorList>
            <person name="Milligan D.A."/>
            <person name="Bergaust L."/>
            <person name="Bakken L.R."/>
            <person name="Frostegard A."/>
        </authorList>
    </citation>
    <scope>NUCLEOTIDE SEQUENCE [LARGE SCALE GENOMIC DNA]</scope>
    <source>
        <strain evidence="2 3">24a75</strain>
    </source>
</reference>
<comment type="caution">
    <text evidence="2">The sequence shown here is derived from an EMBL/GenBank/DDBJ whole genome shotgun (WGS) entry which is preliminary data.</text>
</comment>
<dbReference type="EMBL" id="POUT01000016">
    <property type="protein sequence ID" value="PNG05682.1"/>
    <property type="molecule type" value="Genomic_DNA"/>
</dbReference>
<dbReference type="AlphaFoldDB" id="A0A2N8ST61"/>
<evidence type="ECO:0000313" key="3">
    <source>
        <dbReference type="Proteomes" id="UP000236023"/>
    </source>
</evidence>
<gene>
    <name evidence="2" type="ORF">CXK94_20205</name>
</gene>
<protein>
    <recommendedName>
        <fullName evidence="1">DUF5629 domain-containing protein</fullName>
    </recommendedName>
</protein>
<evidence type="ECO:0000259" key="1">
    <source>
        <dbReference type="Pfam" id="PF18629"/>
    </source>
</evidence>
<dbReference type="Pfam" id="PF18629">
    <property type="entry name" value="DUF5629"/>
    <property type="match status" value="1"/>
</dbReference>
<organism evidence="2 3">
    <name type="scientific">Stutzerimonas stutzeri</name>
    <name type="common">Pseudomonas stutzeri</name>
    <dbReference type="NCBI Taxonomy" id="316"/>
    <lineage>
        <taxon>Bacteria</taxon>
        <taxon>Pseudomonadati</taxon>
        <taxon>Pseudomonadota</taxon>
        <taxon>Gammaproteobacteria</taxon>
        <taxon>Pseudomonadales</taxon>
        <taxon>Pseudomonadaceae</taxon>
        <taxon>Stutzerimonas</taxon>
    </lineage>
</organism>
<accession>A0A2N8ST61</accession>
<dbReference type="Gene3D" id="2.30.29.190">
    <property type="match status" value="1"/>
</dbReference>